<keyword evidence="4" id="KW-0472">Membrane</keyword>
<dbReference type="EMBL" id="SMLM01000004">
    <property type="protein sequence ID" value="TFY99401.1"/>
    <property type="molecule type" value="Genomic_DNA"/>
</dbReference>
<evidence type="ECO:0000256" key="2">
    <source>
        <dbReference type="ARBA" id="ARBA00005722"/>
    </source>
</evidence>
<proteinExistence type="inferred from homology"/>
<evidence type="ECO:0000256" key="1">
    <source>
        <dbReference type="ARBA" id="ARBA00004442"/>
    </source>
</evidence>
<dbReference type="InterPro" id="IPR010583">
    <property type="entry name" value="MipA"/>
</dbReference>
<dbReference type="PANTHER" id="PTHR38776:SF1">
    <property type="entry name" value="MLTA-INTERACTING PROTEIN-RELATED"/>
    <property type="match status" value="1"/>
</dbReference>
<organism evidence="6 7">
    <name type="scientific">Ramlibacter henchirensis</name>
    <dbReference type="NCBI Taxonomy" id="204072"/>
    <lineage>
        <taxon>Bacteria</taxon>
        <taxon>Pseudomonadati</taxon>
        <taxon>Pseudomonadota</taxon>
        <taxon>Betaproteobacteria</taxon>
        <taxon>Burkholderiales</taxon>
        <taxon>Comamonadaceae</taxon>
        <taxon>Ramlibacter</taxon>
    </lineage>
</organism>
<sequence length="304" mass="33059">MQGLPCRAKCARNIGFLLSHSRMNLATSRHPPIRSTAALACLAFIGVAHAQEASSPRSLWEIGGVAVGAWQQAYPGSDQQVRRGIALPFLVYRGRFLRADNEGVGVRPVRTPRYEFDISAAFAFGSDADQDPARRGMPNLGTLVEFGPRLKWHLGGTPQGGRWRLDLPLRGVFDLSDSLEYRGAVFQPGIVWSQRPAPGWSVATSLSAVISDQRLARTFYEVAPQFATPTRPAYQADGGLLAWRLGASISRDFGRDWTVFAFGRIDTVAGAANRSSPLVRQTTGSTVGIGVSYTWLRSSEPAVD</sequence>
<evidence type="ECO:0000313" key="6">
    <source>
        <dbReference type="EMBL" id="TFY99401.1"/>
    </source>
</evidence>
<gene>
    <name evidence="6" type="ORF">EZ313_22910</name>
</gene>
<evidence type="ECO:0000313" key="7">
    <source>
        <dbReference type="Proteomes" id="UP000298180"/>
    </source>
</evidence>
<comment type="subcellular location">
    <subcellularLocation>
        <location evidence="1">Cell outer membrane</location>
    </subcellularLocation>
</comment>
<evidence type="ECO:0000256" key="4">
    <source>
        <dbReference type="ARBA" id="ARBA00023136"/>
    </source>
</evidence>
<reference evidence="6 7" key="1">
    <citation type="submission" date="2019-03" db="EMBL/GenBank/DDBJ databases">
        <title>Ramlibacter henchirensis DSM 14656, whole genome shotgun sequence.</title>
        <authorList>
            <person name="Zhang X."/>
            <person name="Feng G."/>
            <person name="Zhu H."/>
        </authorList>
    </citation>
    <scope>NUCLEOTIDE SEQUENCE [LARGE SCALE GENOMIC DNA]</scope>
    <source>
        <strain evidence="6 7">DSM 14656</strain>
    </source>
</reference>
<evidence type="ECO:0000256" key="3">
    <source>
        <dbReference type="ARBA" id="ARBA00022729"/>
    </source>
</evidence>
<dbReference type="OrthoDB" id="5290976at2"/>
<keyword evidence="3" id="KW-0732">Signal</keyword>
<protein>
    <submittedName>
        <fullName evidence="6">MipA/OmpV family protein</fullName>
    </submittedName>
</protein>
<comment type="similarity">
    <text evidence="2">Belongs to the MipA/OmpV family.</text>
</comment>
<keyword evidence="5" id="KW-0998">Cell outer membrane</keyword>
<dbReference type="Pfam" id="PF06629">
    <property type="entry name" value="MipA"/>
    <property type="match status" value="1"/>
</dbReference>
<comment type="caution">
    <text evidence="6">The sequence shown here is derived from an EMBL/GenBank/DDBJ whole genome shotgun (WGS) entry which is preliminary data.</text>
</comment>
<dbReference type="PANTHER" id="PTHR38776">
    <property type="entry name" value="MLTA-INTERACTING PROTEIN-RELATED"/>
    <property type="match status" value="1"/>
</dbReference>
<dbReference type="GO" id="GO:0009279">
    <property type="term" value="C:cell outer membrane"/>
    <property type="evidence" value="ECO:0007669"/>
    <property type="project" value="UniProtKB-SubCell"/>
</dbReference>
<dbReference type="AlphaFoldDB" id="A0A4Z0BKW5"/>
<accession>A0A4Z0BKW5</accession>
<evidence type="ECO:0000256" key="5">
    <source>
        <dbReference type="ARBA" id="ARBA00023237"/>
    </source>
</evidence>
<keyword evidence="7" id="KW-1185">Reference proteome</keyword>
<name>A0A4Z0BKW5_9BURK</name>
<dbReference type="Proteomes" id="UP000298180">
    <property type="component" value="Unassembled WGS sequence"/>
</dbReference>